<keyword evidence="6" id="KW-0136">Cellulose degradation</keyword>
<evidence type="ECO:0000256" key="14">
    <source>
        <dbReference type="ARBA" id="ARBA00045077"/>
    </source>
</evidence>
<feature type="signal peptide" evidence="16">
    <location>
        <begin position="1"/>
        <end position="19"/>
    </location>
</feature>
<protein>
    <recommendedName>
        <fullName evidence="15">lytic cellulose monooxygenase (C4-dehydrogenating)</fullName>
        <ecNumber evidence="15">1.14.99.56</ecNumber>
    </recommendedName>
</protein>
<dbReference type="PANTHER" id="PTHR33353:SF10">
    <property type="entry name" value="ENDO-BETA-1,4-GLUCANASE D"/>
    <property type="match status" value="1"/>
</dbReference>
<keyword evidence="8" id="KW-0186">Copper</keyword>
<dbReference type="GO" id="GO:0030245">
    <property type="term" value="P:cellulose catabolic process"/>
    <property type="evidence" value="ECO:0007669"/>
    <property type="project" value="UniProtKB-KW"/>
</dbReference>
<dbReference type="GO" id="GO:0004497">
    <property type="term" value="F:monooxygenase activity"/>
    <property type="evidence" value="ECO:0007669"/>
    <property type="project" value="UniProtKB-KW"/>
</dbReference>
<keyword evidence="5 16" id="KW-0732">Signal</keyword>
<evidence type="ECO:0000256" key="9">
    <source>
        <dbReference type="ARBA" id="ARBA00023033"/>
    </source>
</evidence>
<evidence type="ECO:0000256" key="10">
    <source>
        <dbReference type="ARBA" id="ARBA00023157"/>
    </source>
</evidence>
<dbReference type="EMBL" id="ML986582">
    <property type="protein sequence ID" value="KAF2269513.1"/>
    <property type="molecule type" value="Genomic_DNA"/>
</dbReference>
<dbReference type="AlphaFoldDB" id="A0A9P4TQ86"/>
<comment type="caution">
    <text evidence="18">The sequence shown here is derived from an EMBL/GenBank/DDBJ whole genome shotgun (WGS) entry which is preliminary data.</text>
</comment>
<dbReference type="GO" id="GO:0046872">
    <property type="term" value="F:metal ion binding"/>
    <property type="evidence" value="ECO:0007669"/>
    <property type="project" value="UniProtKB-KW"/>
</dbReference>
<gene>
    <name evidence="18" type="ORF">CC78DRAFT_564769</name>
</gene>
<dbReference type="Proteomes" id="UP000800093">
    <property type="component" value="Unassembled WGS sequence"/>
</dbReference>
<keyword evidence="19" id="KW-1185">Reference proteome</keyword>
<proteinExistence type="inferred from homology"/>
<comment type="catalytic activity">
    <reaction evidence="14">
        <text>[(1-&gt;4)-beta-D-glucosyl]n+m + reduced acceptor + O2 = 4-dehydro-beta-D-glucosyl-[(1-&gt;4)-beta-D-glucosyl]n-1 + [(1-&gt;4)-beta-D-glucosyl]m + acceptor + H2O.</text>
        <dbReference type="EC" id="1.14.99.56"/>
    </reaction>
</comment>
<evidence type="ECO:0000256" key="16">
    <source>
        <dbReference type="SAM" id="SignalP"/>
    </source>
</evidence>
<dbReference type="Gene3D" id="2.70.50.70">
    <property type="match status" value="1"/>
</dbReference>
<evidence type="ECO:0000256" key="15">
    <source>
        <dbReference type="ARBA" id="ARBA00047174"/>
    </source>
</evidence>
<evidence type="ECO:0000256" key="1">
    <source>
        <dbReference type="ARBA" id="ARBA00001973"/>
    </source>
</evidence>
<evidence type="ECO:0000256" key="7">
    <source>
        <dbReference type="ARBA" id="ARBA00023002"/>
    </source>
</evidence>
<dbReference type="InterPro" id="IPR005103">
    <property type="entry name" value="AA9_LPMO"/>
</dbReference>
<keyword evidence="3" id="KW-0964">Secreted</keyword>
<evidence type="ECO:0000256" key="11">
    <source>
        <dbReference type="ARBA" id="ARBA00023277"/>
    </source>
</evidence>
<accession>A0A9P4TQ86</accession>
<evidence type="ECO:0000256" key="6">
    <source>
        <dbReference type="ARBA" id="ARBA00023001"/>
    </source>
</evidence>
<comment type="cofactor">
    <cofactor evidence="1">
        <name>Cu(2+)</name>
        <dbReference type="ChEBI" id="CHEBI:29036"/>
    </cofactor>
</comment>
<dbReference type="GO" id="GO:0005576">
    <property type="term" value="C:extracellular region"/>
    <property type="evidence" value="ECO:0007669"/>
    <property type="project" value="UniProtKB-SubCell"/>
</dbReference>
<evidence type="ECO:0000256" key="13">
    <source>
        <dbReference type="ARBA" id="ARBA00044502"/>
    </source>
</evidence>
<sequence>MIFYLVFALSLGCFGGTKAHYLFNRFIVNNTWTREFEYVRPVGPLTWDIGDWYTVLYPNTNTSSYKLRCGPVDSGNRSKTVDILAGDKVGFGVGAPGFRYGFGPNISRSQNYPYDVPRAYHPGPASVWLSKAPTDDLDSYTGDGDWFKIYQVVGRTEQSMPVSTDPTYAHQYEWGTYLATSWNFTIPTTTPPGKYLLRFEHVRVYKRGPNSSTSTEYYTNCAQVNIINNGKVGTPSPLAKIPGIYVGFPPEFEIDIWDHSYDVKKFKYPGPTVWQG</sequence>
<feature type="domain" description="Auxiliary Activity family 9 catalytic" evidence="17">
    <location>
        <begin position="20"/>
        <end position="259"/>
    </location>
</feature>
<keyword evidence="9" id="KW-0503">Monooxygenase</keyword>
<evidence type="ECO:0000259" key="17">
    <source>
        <dbReference type="Pfam" id="PF03443"/>
    </source>
</evidence>
<comment type="similarity">
    <text evidence="13">Belongs to the polysaccharide monooxygenase AA9 family.</text>
</comment>
<evidence type="ECO:0000256" key="4">
    <source>
        <dbReference type="ARBA" id="ARBA00022723"/>
    </source>
</evidence>
<name>A0A9P4TQ86_9PLEO</name>
<keyword evidence="7" id="KW-0560">Oxidoreductase</keyword>
<keyword evidence="11" id="KW-0119">Carbohydrate metabolism</keyword>
<comment type="subcellular location">
    <subcellularLocation>
        <location evidence="2">Secreted</location>
    </subcellularLocation>
</comment>
<keyword evidence="10" id="KW-1015">Disulfide bond</keyword>
<dbReference type="OrthoDB" id="6038816at2759"/>
<evidence type="ECO:0000256" key="8">
    <source>
        <dbReference type="ARBA" id="ARBA00023008"/>
    </source>
</evidence>
<dbReference type="Pfam" id="PF03443">
    <property type="entry name" value="AA9"/>
    <property type="match status" value="1"/>
</dbReference>
<dbReference type="InterPro" id="IPR049892">
    <property type="entry name" value="AA9"/>
</dbReference>
<dbReference type="PANTHER" id="PTHR33353">
    <property type="entry name" value="PUTATIVE (AFU_ORTHOLOGUE AFUA_1G12560)-RELATED"/>
    <property type="match status" value="1"/>
</dbReference>
<keyword evidence="4" id="KW-0479">Metal-binding</keyword>
<keyword evidence="12" id="KW-0624">Polysaccharide degradation</keyword>
<evidence type="ECO:0000313" key="18">
    <source>
        <dbReference type="EMBL" id="KAF2269513.1"/>
    </source>
</evidence>
<evidence type="ECO:0000256" key="12">
    <source>
        <dbReference type="ARBA" id="ARBA00023326"/>
    </source>
</evidence>
<dbReference type="EC" id="1.14.99.56" evidence="15"/>
<organism evidence="18 19">
    <name type="scientific">Lojkania enalia</name>
    <dbReference type="NCBI Taxonomy" id="147567"/>
    <lineage>
        <taxon>Eukaryota</taxon>
        <taxon>Fungi</taxon>
        <taxon>Dikarya</taxon>
        <taxon>Ascomycota</taxon>
        <taxon>Pezizomycotina</taxon>
        <taxon>Dothideomycetes</taxon>
        <taxon>Pleosporomycetidae</taxon>
        <taxon>Pleosporales</taxon>
        <taxon>Pleosporales incertae sedis</taxon>
        <taxon>Lojkania</taxon>
    </lineage>
</organism>
<evidence type="ECO:0000256" key="3">
    <source>
        <dbReference type="ARBA" id="ARBA00022525"/>
    </source>
</evidence>
<reference evidence="19" key="1">
    <citation type="journal article" date="2020" name="Stud. Mycol.">
        <title>101 Dothideomycetes genomes: A test case for predicting lifestyles and emergence of pathogens.</title>
        <authorList>
            <person name="Haridas S."/>
            <person name="Albert R."/>
            <person name="Binder M."/>
            <person name="Bloem J."/>
            <person name="LaButti K."/>
            <person name="Salamov A."/>
            <person name="Andreopoulos B."/>
            <person name="Baker S."/>
            <person name="Barry K."/>
            <person name="Bills G."/>
            <person name="Bluhm B."/>
            <person name="Cannon C."/>
            <person name="Castanera R."/>
            <person name="Culley D."/>
            <person name="Daum C."/>
            <person name="Ezra D."/>
            <person name="Gonzalez J."/>
            <person name="Henrissat B."/>
            <person name="Kuo A."/>
            <person name="Liang C."/>
            <person name="Lipzen A."/>
            <person name="Lutzoni F."/>
            <person name="Magnuson J."/>
            <person name="Mondo S."/>
            <person name="Nolan M."/>
            <person name="Ohm R."/>
            <person name="Pangilinan J."/>
            <person name="Park H.-J."/>
            <person name="Ramirez L."/>
            <person name="Alfaro M."/>
            <person name="Sun H."/>
            <person name="Tritt A."/>
            <person name="Yoshinaga Y."/>
            <person name="Zwiers L.-H."/>
            <person name="Turgeon B."/>
            <person name="Goodwin S."/>
            <person name="Spatafora J."/>
            <person name="Crous P."/>
            <person name="Grigoriev I."/>
        </authorList>
    </citation>
    <scope>NUCLEOTIDE SEQUENCE [LARGE SCALE GENOMIC DNA]</scope>
    <source>
        <strain evidence="19">CBS 304.66</strain>
    </source>
</reference>
<evidence type="ECO:0000313" key="19">
    <source>
        <dbReference type="Proteomes" id="UP000800093"/>
    </source>
</evidence>
<evidence type="ECO:0000256" key="5">
    <source>
        <dbReference type="ARBA" id="ARBA00022729"/>
    </source>
</evidence>
<evidence type="ECO:0000256" key="2">
    <source>
        <dbReference type="ARBA" id="ARBA00004613"/>
    </source>
</evidence>
<feature type="chain" id="PRO_5040451209" description="lytic cellulose monooxygenase (C4-dehydrogenating)" evidence="16">
    <location>
        <begin position="20"/>
        <end position="276"/>
    </location>
</feature>